<name>A0A645IG35_9ZZZZ</name>
<dbReference type="AlphaFoldDB" id="A0A645IG35"/>
<reference evidence="1" key="1">
    <citation type="submission" date="2019-08" db="EMBL/GenBank/DDBJ databases">
        <authorList>
            <person name="Kucharzyk K."/>
            <person name="Murdoch R.W."/>
            <person name="Higgins S."/>
            <person name="Loffler F."/>
        </authorList>
    </citation>
    <scope>NUCLEOTIDE SEQUENCE</scope>
</reference>
<accession>A0A645IG35</accession>
<comment type="caution">
    <text evidence="1">The sequence shown here is derived from an EMBL/GenBank/DDBJ whole genome shotgun (WGS) entry which is preliminary data.</text>
</comment>
<gene>
    <name evidence="1" type="ORF">SDC9_197060</name>
</gene>
<dbReference type="EMBL" id="VSSQ01112703">
    <property type="protein sequence ID" value="MPN49439.1"/>
    <property type="molecule type" value="Genomic_DNA"/>
</dbReference>
<evidence type="ECO:0000313" key="1">
    <source>
        <dbReference type="EMBL" id="MPN49439.1"/>
    </source>
</evidence>
<protein>
    <submittedName>
        <fullName evidence="1">Uncharacterized protein</fullName>
    </submittedName>
</protein>
<proteinExistence type="predicted"/>
<sequence length="163" mass="18626">MDAYDLKLLSYLCTTESAIGAKIISTLGFPEKQTLTSLEKLMSAKLVSYRDYSWRVRELREMFSITKLIAVEAKLNDINRVVEQTHLNTRFASHSYALTNSVHPQGVTVKTFQRLGLGLYGKDLRFMRIVEAKRHTLPSSYLSFQFNEWIGKSIVHQGGTQYA</sequence>
<organism evidence="1">
    <name type="scientific">bioreactor metagenome</name>
    <dbReference type="NCBI Taxonomy" id="1076179"/>
    <lineage>
        <taxon>unclassified sequences</taxon>
        <taxon>metagenomes</taxon>
        <taxon>ecological metagenomes</taxon>
    </lineage>
</organism>